<sequence>MHAFRAPETSLGDLDAEATASLIAAAADIALVVDGAGVIRDFAVNSEELSRELAGGEWFGRPWLDTVTEESRPKVEALIRDAAARATPRWRHINQMATLGGASVPILFSAVRLGKADRSVAFGRDLRAVSALQQRLMEAQRSVERDYARLRQAETRYRLLFQMSPEPVLVLDAATQTVAEVNPAAARLFGKAARRAIGRPFAEAFDAGSHAAVQSLLSGVRAAGRADDVRARLATEDRPEFTVSASLFRQDEVVSVLVRLYPVPAPHASDPIALPKAKTKLLKLVEGVPDGFVVTGQDARVLSANAAFLEMAQLAVEEQAVGESLERWFSSRGVELEVLMGSLRQRGSVRLFAATLRGEYGAATDVEISAVTVMNGGQPCFGFAIRDVGMRLSAPVKSDNGMRVPLRSVEQLTELIGRVPLKDLVREATDVIERLCIEAALDLTSDNRASAAEMLGLSRQSLYVKLRRYGLGDLGAEDGGAASE</sequence>
<dbReference type="SUPFAM" id="SSF55785">
    <property type="entry name" value="PYP-like sensor domain (PAS domain)"/>
    <property type="match status" value="3"/>
</dbReference>
<dbReference type="InterPro" id="IPR009057">
    <property type="entry name" value="Homeodomain-like_sf"/>
</dbReference>
<name>A0A6J4JLX9_9PROT</name>
<dbReference type="InterPro" id="IPR035965">
    <property type="entry name" value="PAS-like_dom_sf"/>
</dbReference>
<dbReference type="PROSITE" id="PS50112">
    <property type="entry name" value="PAS"/>
    <property type="match status" value="1"/>
</dbReference>
<dbReference type="InterPro" id="IPR000014">
    <property type="entry name" value="PAS"/>
</dbReference>
<dbReference type="Gene3D" id="1.20.5.430">
    <property type="match status" value="1"/>
</dbReference>
<proteinExistence type="predicted"/>
<evidence type="ECO:0000313" key="2">
    <source>
        <dbReference type="EMBL" id="CAA9281986.1"/>
    </source>
</evidence>
<dbReference type="AlphaFoldDB" id="A0A6J4JLX9"/>
<dbReference type="InterPro" id="IPR013656">
    <property type="entry name" value="PAS_4"/>
</dbReference>
<organism evidence="2">
    <name type="scientific">uncultured Acetobacteraceae bacterium</name>
    <dbReference type="NCBI Taxonomy" id="169975"/>
    <lineage>
        <taxon>Bacteria</taxon>
        <taxon>Pseudomonadati</taxon>
        <taxon>Pseudomonadota</taxon>
        <taxon>Alphaproteobacteria</taxon>
        <taxon>Acetobacterales</taxon>
        <taxon>Acetobacteraceae</taxon>
        <taxon>environmental samples</taxon>
    </lineage>
</organism>
<dbReference type="Gene3D" id="1.10.10.60">
    <property type="entry name" value="Homeodomain-like"/>
    <property type="match status" value="1"/>
</dbReference>
<dbReference type="EMBL" id="CADCTL010000285">
    <property type="protein sequence ID" value="CAA9281986.1"/>
    <property type="molecule type" value="Genomic_DNA"/>
</dbReference>
<dbReference type="InterPro" id="IPR011785">
    <property type="entry name" value="Tscrpt_reg_PpsR-CrtJ"/>
</dbReference>
<feature type="domain" description="PAS" evidence="1">
    <location>
        <begin position="153"/>
        <end position="224"/>
    </location>
</feature>
<evidence type="ECO:0000259" key="1">
    <source>
        <dbReference type="PROSITE" id="PS50112"/>
    </source>
</evidence>
<dbReference type="GO" id="GO:0006355">
    <property type="term" value="P:regulation of DNA-templated transcription"/>
    <property type="evidence" value="ECO:0007669"/>
    <property type="project" value="InterPro"/>
</dbReference>
<dbReference type="CDD" id="cd00130">
    <property type="entry name" value="PAS"/>
    <property type="match status" value="1"/>
</dbReference>
<dbReference type="NCBIfam" id="TIGR00229">
    <property type="entry name" value="sensory_box"/>
    <property type="match status" value="1"/>
</dbReference>
<dbReference type="Gene3D" id="3.30.450.20">
    <property type="entry name" value="PAS domain"/>
    <property type="match status" value="3"/>
</dbReference>
<protein>
    <submittedName>
        <fullName evidence="2">Regulator of carotenoid biosynthesis Transcriptional regulator, PpsR</fullName>
    </submittedName>
</protein>
<dbReference type="InterPro" id="IPR002197">
    <property type="entry name" value="HTH_Fis"/>
</dbReference>
<reference evidence="2" key="1">
    <citation type="submission" date="2020-02" db="EMBL/GenBank/DDBJ databases">
        <authorList>
            <person name="Meier V. D."/>
        </authorList>
    </citation>
    <scope>NUCLEOTIDE SEQUENCE</scope>
    <source>
        <strain evidence="2">AVDCRST_MAG04</strain>
    </source>
</reference>
<dbReference type="InterPro" id="IPR013767">
    <property type="entry name" value="PAS_fold"/>
</dbReference>
<gene>
    <name evidence="2" type="ORF">AVDCRST_MAG04-3790</name>
</gene>
<dbReference type="SMART" id="SM00091">
    <property type="entry name" value="PAS"/>
    <property type="match status" value="3"/>
</dbReference>
<dbReference type="Pfam" id="PF02954">
    <property type="entry name" value="HTH_8"/>
    <property type="match status" value="1"/>
</dbReference>
<dbReference type="Pfam" id="PF00989">
    <property type="entry name" value="PAS"/>
    <property type="match status" value="1"/>
</dbReference>
<dbReference type="SUPFAM" id="SSF46689">
    <property type="entry name" value="Homeodomain-like"/>
    <property type="match status" value="1"/>
</dbReference>
<dbReference type="Pfam" id="PF13188">
    <property type="entry name" value="PAS_8"/>
    <property type="match status" value="1"/>
</dbReference>
<dbReference type="PRINTS" id="PR01590">
    <property type="entry name" value="HTHFIS"/>
</dbReference>
<dbReference type="NCBIfam" id="TIGR02040">
    <property type="entry name" value="PpsR-CrtJ"/>
    <property type="match status" value="1"/>
</dbReference>
<dbReference type="Pfam" id="PF08448">
    <property type="entry name" value="PAS_4"/>
    <property type="match status" value="1"/>
</dbReference>
<accession>A0A6J4JLX9</accession>
<dbReference type="GO" id="GO:0043565">
    <property type="term" value="F:sequence-specific DNA binding"/>
    <property type="evidence" value="ECO:0007669"/>
    <property type="project" value="InterPro"/>
</dbReference>